<feature type="domain" description="Type 2A encapsulin shell protein SrpI-like" evidence="1">
    <location>
        <begin position="92"/>
        <end position="293"/>
    </location>
</feature>
<protein>
    <submittedName>
        <fullName evidence="2">Phage major capsid protein</fullName>
    </submittedName>
</protein>
<name>A0A5U5W287_SALER</name>
<reference evidence="2" key="1">
    <citation type="submission" date="2018-07" db="EMBL/GenBank/DDBJ databases">
        <authorList>
            <consortium name="GenomeTrakr network: Whole genome sequencing for foodborne pathogen traceback"/>
        </authorList>
    </citation>
    <scope>NUCLEOTIDE SEQUENCE [LARGE SCALE GENOMIC DNA]</scope>
    <source>
        <strain evidence="2">CFSAN036024</strain>
    </source>
</reference>
<dbReference type="Proteomes" id="UP000839918">
    <property type="component" value="Unassembled WGS sequence"/>
</dbReference>
<sequence length="293" mass="32618">MPLLRDEAEKLSNNELEQGVIETIIDRDDLFAVLPFMKINSKAYLYNREATLSEATFIDVNDTITEGAATFTEHVAKLRILAGDVDVDKFLATTMSDTNNQLAIQVRQKVKGLARAFRRNLILGDSSTNNKAFDGIPKLMHDDQKIDIAKASMTFSMFDELVDAVKDLGADCIMMRSEHLRAYRALLRTVNVGPSEIMMENFGRPMLCHNGVPFIINDFIPKNEDNTAADIYCLHLSEENGVTGLYGGENAGIVVENIGTVQNKDAVRTRVKWYCSLANKHDKAIAALTNVKI</sequence>
<gene>
    <name evidence="2" type="ORF">AIY46_24220</name>
</gene>
<dbReference type="NCBIfam" id="NF045672">
    <property type="entry name" value="MCP_gp7_epsi_15"/>
    <property type="match status" value="1"/>
</dbReference>
<dbReference type="EMBL" id="AAGPWX010000044">
    <property type="protein sequence ID" value="EBQ7137014.1"/>
    <property type="molecule type" value="Genomic_DNA"/>
</dbReference>
<dbReference type="AlphaFoldDB" id="A0A5U5W287"/>
<comment type="caution">
    <text evidence="2">The sequence shown here is derived from an EMBL/GenBank/DDBJ whole genome shotgun (WGS) entry which is preliminary data.</text>
</comment>
<dbReference type="Pfam" id="PF19307">
    <property type="entry name" value="SrpI-like"/>
    <property type="match status" value="1"/>
</dbReference>
<dbReference type="InterPro" id="IPR048813">
    <property type="entry name" value="GP7-like"/>
</dbReference>
<proteinExistence type="predicted"/>
<organism evidence="2">
    <name type="scientific">Salmonella enterica</name>
    <name type="common">Salmonella choleraesuis</name>
    <dbReference type="NCBI Taxonomy" id="28901"/>
    <lineage>
        <taxon>Bacteria</taxon>
        <taxon>Pseudomonadati</taxon>
        <taxon>Pseudomonadota</taxon>
        <taxon>Gammaproteobacteria</taxon>
        <taxon>Enterobacterales</taxon>
        <taxon>Enterobacteriaceae</taxon>
        <taxon>Salmonella</taxon>
    </lineage>
</organism>
<dbReference type="InterPro" id="IPR045641">
    <property type="entry name" value="SrpI-like"/>
</dbReference>
<evidence type="ECO:0000259" key="1">
    <source>
        <dbReference type="Pfam" id="PF19307"/>
    </source>
</evidence>
<evidence type="ECO:0000313" key="2">
    <source>
        <dbReference type="EMBL" id="EBQ7137014.1"/>
    </source>
</evidence>
<dbReference type="SUPFAM" id="SSF56563">
    <property type="entry name" value="Major capsid protein gp5"/>
    <property type="match status" value="1"/>
</dbReference>
<accession>A0A5U5W287</accession>